<keyword evidence="1" id="KW-0732">Signal</keyword>
<evidence type="ECO:0000313" key="3">
    <source>
        <dbReference type="Proteomes" id="UP000664303"/>
    </source>
</evidence>
<dbReference type="Proteomes" id="UP000664303">
    <property type="component" value="Unassembled WGS sequence"/>
</dbReference>
<feature type="signal peptide" evidence="1">
    <location>
        <begin position="1"/>
        <end position="22"/>
    </location>
</feature>
<dbReference type="EMBL" id="JAFKCZ010000011">
    <property type="protein sequence ID" value="MBN7797969.1"/>
    <property type="molecule type" value="Genomic_DNA"/>
</dbReference>
<feature type="chain" id="PRO_5037258489" evidence="1">
    <location>
        <begin position="23"/>
        <end position="228"/>
    </location>
</feature>
<dbReference type="PROSITE" id="PS51257">
    <property type="entry name" value="PROKAR_LIPOPROTEIN"/>
    <property type="match status" value="1"/>
</dbReference>
<comment type="caution">
    <text evidence="2">The sequence shown here is derived from an EMBL/GenBank/DDBJ whole genome shotgun (WGS) entry which is preliminary data.</text>
</comment>
<sequence length="228" mass="25322">MKKTALSILAALGAGLLLSACAGVQQSAPEVSFDGLHLVPDTQFATVYLKPGTDLTVYNKFGVTQCQVAFRKNWMRDQNTDRIDLNNRVTQKDVERIKSQLGAECDKYFREALARDPAYDVVEEFSQGEEVLVLRPAIINLDVNAPDVRSAGMSRSYTTSSGEMTLYLELVDATTDAVIGRIVDRQRDFDDGYLTWSSSVTNKAEADRILSRWSKELREGLDKVRAGS</sequence>
<name>A0A939IJR9_9GAMM</name>
<evidence type="ECO:0000256" key="1">
    <source>
        <dbReference type="SAM" id="SignalP"/>
    </source>
</evidence>
<accession>A0A939IJR9</accession>
<proteinExistence type="predicted"/>
<protein>
    <submittedName>
        <fullName evidence="2">DUF3313 family protein</fullName>
    </submittedName>
</protein>
<gene>
    <name evidence="2" type="ORF">JYP50_15270</name>
</gene>
<dbReference type="AlphaFoldDB" id="A0A939IJR9"/>
<evidence type="ECO:0000313" key="2">
    <source>
        <dbReference type="EMBL" id="MBN7797969.1"/>
    </source>
</evidence>
<organism evidence="2 3">
    <name type="scientific">Parahaliea mediterranea</name>
    <dbReference type="NCBI Taxonomy" id="651086"/>
    <lineage>
        <taxon>Bacteria</taxon>
        <taxon>Pseudomonadati</taxon>
        <taxon>Pseudomonadota</taxon>
        <taxon>Gammaproteobacteria</taxon>
        <taxon>Cellvibrionales</taxon>
        <taxon>Halieaceae</taxon>
        <taxon>Parahaliea</taxon>
    </lineage>
</organism>
<dbReference type="RefSeq" id="WP_206561416.1">
    <property type="nucleotide sequence ID" value="NZ_JAFKCZ010000011.1"/>
</dbReference>
<keyword evidence="3" id="KW-1185">Reference proteome</keyword>
<dbReference type="Pfam" id="PF11769">
    <property type="entry name" value="DUF3313"/>
    <property type="match status" value="1"/>
</dbReference>
<reference evidence="2" key="1">
    <citation type="submission" date="2021-02" db="EMBL/GenBank/DDBJ databases">
        <title>PHA producing bacteria isolated from coastal sediment in Guangdong, Shenzhen.</title>
        <authorList>
            <person name="Zheng W."/>
            <person name="Yu S."/>
            <person name="Huang Y."/>
        </authorList>
    </citation>
    <scope>NUCLEOTIDE SEQUENCE</scope>
    <source>
        <strain evidence="2">TN14-10</strain>
    </source>
</reference>
<dbReference type="InterPro" id="IPR021747">
    <property type="entry name" value="DUF3313"/>
</dbReference>